<dbReference type="GO" id="GO:0016818">
    <property type="term" value="F:hydrolase activity, acting on acid anhydrides, in phosphorus-containing anhydrides"/>
    <property type="evidence" value="ECO:0007669"/>
    <property type="project" value="InterPro"/>
</dbReference>
<feature type="domain" description="DUF2510" evidence="5">
    <location>
        <begin position="10"/>
        <end position="36"/>
    </location>
</feature>
<dbReference type="InterPro" id="IPR014905">
    <property type="entry name" value="HIRAN"/>
</dbReference>
<keyword evidence="1" id="KW-0479">Metal-binding</keyword>
<evidence type="ECO:0000256" key="3">
    <source>
        <dbReference type="SAM" id="Phobius"/>
    </source>
</evidence>
<keyword evidence="3" id="KW-1133">Transmembrane helix</keyword>
<keyword evidence="2" id="KW-0378">Hydrolase</keyword>
<dbReference type="GO" id="GO:0003676">
    <property type="term" value="F:nucleic acid binding"/>
    <property type="evidence" value="ECO:0007669"/>
    <property type="project" value="InterPro"/>
</dbReference>
<keyword evidence="3" id="KW-0472">Membrane</keyword>
<proteinExistence type="predicted"/>
<evidence type="ECO:0000259" key="4">
    <source>
        <dbReference type="Pfam" id="PF08797"/>
    </source>
</evidence>
<dbReference type="InterPro" id="IPR018929">
    <property type="entry name" value="DUF2510"/>
</dbReference>
<sequence length="402" mass="43651">MTEGQVAPRAGWYTTESRGQVRFWDGNDWTEHHQRVDGLPDARSGSTGSSRGVALWIGIVLVLGGMMNLSSEDGPGGALVAIVLGLIAGSVWYLARRNAKQREAAEAALPFQPVHISTTPDGNHLAPPPIGEALEPWGACRDQLEVVGESYHPDAFIALFGGRIPTDSNGGQINDVAAIVPDFDNPHDSHAVAVWVRGQHVGYFDRDTARRWAPLLAKVERAGGYLEVPVRVWAAVRQSGWKARVTVRLPRPDEIAPANQPPSEGVVLPRGAKIQVTKEEDHMDVLTKYTNGDTVTMAVTLHAIHEIRARSATETVEVRIDGERVGILSPTQSANLLPLVKFVEERGQTAVAHAGLRGNALKADVTLDTLKAQDVSEEWLASLGPKTVDLNRPTRATYEWDD</sequence>
<accession>A0AA96FEP5</accession>
<evidence type="ECO:0000256" key="1">
    <source>
        <dbReference type="ARBA" id="ARBA00022723"/>
    </source>
</evidence>
<dbReference type="Gene3D" id="3.30.70.2330">
    <property type="match status" value="1"/>
</dbReference>
<organism evidence="6">
    <name type="scientific">Demequina capsici</name>
    <dbReference type="NCBI Taxonomy" id="3075620"/>
    <lineage>
        <taxon>Bacteria</taxon>
        <taxon>Bacillati</taxon>
        <taxon>Actinomycetota</taxon>
        <taxon>Actinomycetes</taxon>
        <taxon>Micrococcales</taxon>
        <taxon>Demequinaceae</taxon>
        <taxon>Demequina</taxon>
    </lineage>
</organism>
<dbReference type="Pfam" id="PF08797">
    <property type="entry name" value="HIRAN"/>
    <property type="match status" value="1"/>
</dbReference>
<gene>
    <name evidence="6" type="ORF">RN607_03835</name>
</gene>
<dbReference type="GO" id="GO:0008270">
    <property type="term" value="F:zinc ion binding"/>
    <property type="evidence" value="ECO:0007669"/>
    <property type="project" value="InterPro"/>
</dbReference>
<feature type="transmembrane region" description="Helical" evidence="3">
    <location>
        <begin position="53"/>
        <end position="70"/>
    </location>
</feature>
<dbReference type="KEGG" id="dcp:RN607_03835"/>
<reference evidence="6" key="1">
    <citation type="submission" date="2023-09" db="EMBL/GenBank/DDBJ databases">
        <title>Demequina sp. a novel bacteria isolated from Capsicum annuum.</title>
        <authorList>
            <person name="Humaira Z."/>
            <person name="Lee J."/>
            <person name="Cho D."/>
        </authorList>
    </citation>
    <scope>NUCLEOTIDE SEQUENCE</scope>
    <source>
        <strain evidence="6">PMTSA13</strain>
    </source>
</reference>
<protein>
    <submittedName>
        <fullName evidence="6">HIRAN domain-containing protein</fullName>
    </submittedName>
</protein>
<dbReference type="RefSeq" id="WP_313544444.1">
    <property type="nucleotide sequence ID" value="NZ_CP134880.1"/>
</dbReference>
<evidence type="ECO:0000256" key="2">
    <source>
        <dbReference type="ARBA" id="ARBA00022801"/>
    </source>
</evidence>
<dbReference type="Pfam" id="PF10708">
    <property type="entry name" value="DUF2510"/>
    <property type="match status" value="1"/>
</dbReference>
<evidence type="ECO:0000259" key="5">
    <source>
        <dbReference type="Pfam" id="PF10708"/>
    </source>
</evidence>
<feature type="domain" description="HIRAN" evidence="4">
    <location>
        <begin position="171"/>
        <end position="218"/>
    </location>
</feature>
<dbReference type="EMBL" id="CP134880">
    <property type="protein sequence ID" value="WNM28144.1"/>
    <property type="molecule type" value="Genomic_DNA"/>
</dbReference>
<dbReference type="AlphaFoldDB" id="A0AA96FEP5"/>
<dbReference type="Proteomes" id="UP001303408">
    <property type="component" value="Chromosome"/>
</dbReference>
<name>A0AA96FEP5_9MICO</name>
<keyword evidence="3" id="KW-0812">Transmembrane</keyword>
<evidence type="ECO:0000313" key="6">
    <source>
        <dbReference type="EMBL" id="WNM28144.1"/>
    </source>
</evidence>
<feature type="transmembrane region" description="Helical" evidence="3">
    <location>
        <begin position="76"/>
        <end position="95"/>
    </location>
</feature>